<proteinExistence type="predicted"/>
<accession>A0A1D3DAA8</accession>
<sequence length="73" mass="7558">MRISWGRCSLAATSLPPDSLFRGDKAEESVRGGNTVMRSSGAFAAASPEGVVRPEDEEEEAADDCAAAAESLA</sequence>
<dbReference type="Proteomes" id="UP000095192">
    <property type="component" value="Unassembled WGS sequence"/>
</dbReference>
<name>A0A1D3DAA8_9EIME</name>
<dbReference type="AlphaFoldDB" id="A0A1D3DAA8"/>
<protein>
    <submittedName>
        <fullName evidence="2">Uncharacterized protein</fullName>
    </submittedName>
</protein>
<evidence type="ECO:0000313" key="2">
    <source>
        <dbReference type="EMBL" id="OEH80382.1"/>
    </source>
</evidence>
<gene>
    <name evidence="2" type="ORF">cyc_02962</name>
</gene>
<comment type="caution">
    <text evidence="2">The sequence shown here is derived from an EMBL/GenBank/DDBJ whole genome shotgun (WGS) entry which is preliminary data.</text>
</comment>
<keyword evidence="3" id="KW-1185">Reference proteome</keyword>
<feature type="compositionally biased region" description="Basic and acidic residues" evidence="1">
    <location>
        <begin position="21"/>
        <end position="30"/>
    </location>
</feature>
<feature type="region of interest" description="Disordered" evidence="1">
    <location>
        <begin position="17"/>
        <end position="73"/>
    </location>
</feature>
<dbReference type="InParanoid" id="A0A1D3DAA8"/>
<evidence type="ECO:0000256" key="1">
    <source>
        <dbReference type="SAM" id="MobiDB-lite"/>
    </source>
</evidence>
<dbReference type="EMBL" id="JROU02000094">
    <property type="protein sequence ID" value="OEH80382.1"/>
    <property type="molecule type" value="Genomic_DNA"/>
</dbReference>
<feature type="compositionally biased region" description="Low complexity" evidence="1">
    <location>
        <begin position="64"/>
        <end position="73"/>
    </location>
</feature>
<organism evidence="2 3">
    <name type="scientific">Cyclospora cayetanensis</name>
    <dbReference type="NCBI Taxonomy" id="88456"/>
    <lineage>
        <taxon>Eukaryota</taxon>
        <taxon>Sar</taxon>
        <taxon>Alveolata</taxon>
        <taxon>Apicomplexa</taxon>
        <taxon>Conoidasida</taxon>
        <taxon>Coccidia</taxon>
        <taxon>Eucoccidiorida</taxon>
        <taxon>Eimeriorina</taxon>
        <taxon>Eimeriidae</taxon>
        <taxon>Cyclospora</taxon>
    </lineage>
</organism>
<dbReference type="VEuPathDB" id="ToxoDB:cyc_02962"/>
<evidence type="ECO:0000313" key="3">
    <source>
        <dbReference type="Proteomes" id="UP000095192"/>
    </source>
</evidence>
<reference evidence="2 3" key="1">
    <citation type="journal article" date="2016" name="BMC Genomics">
        <title>Comparative genomics reveals Cyclospora cayetanensis possesses coccidia-like metabolism and invasion components but unique surface antigens.</title>
        <authorList>
            <person name="Liu S."/>
            <person name="Wang L."/>
            <person name="Zheng H."/>
            <person name="Xu Z."/>
            <person name="Roellig D.M."/>
            <person name="Li N."/>
            <person name="Frace M.A."/>
            <person name="Tang K."/>
            <person name="Arrowood M.J."/>
            <person name="Moss D.M."/>
            <person name="Zhang L."/>
            <person name="Feng Y."/>
            <person name="Xiao L."/>
        </authorList>
    </citation>
    <scope>NUCLEOTIDE SEQUENCE [LARGE SCALE GENOMIC DNA]</scope>
    <source>
        <strain evidence="2 3">CHN_HEN01</strain>
    </source>
</reference>